<keyword evidence="3" id="KW-1185">Reference proteome</keyword>
<organism evidence="2 3">
    <name type="scientific">Streptomyces oryzae</name>
    <dbReference type="NCBI Taxonomy" id="1434886"/>
    <lineage>
        <taxon>Bacteria</taxon>
        <taxon>Bacillati</taxon>
        <taxon>Actinomycetota</taxon>
        <taxon>Actinomycetes</taxon>
        <taxon>Kitasatosporales</taxon>
        <taxon>Streptomycetaceae</taxon>
        <taxon>Streptomyces</taxon>
    </lineage>
</organism>
<evidence type="ECO:0000313" key="3">
    <source>
        <dbReference type="Proteomes" id="UP001519064"/>
    </source>
</evidence>
<accession>A0ABS3X7H5</accession>
<comment type="caution">
    <text evidence="2">The sequence shown here is derived from an EMBL/GenBank/DDBJ whole genome shotgun (WGS) entry which is preliminary data.</text>
</comment>
<dbReference type="EMBL" id="JADKMA010000019">
    <property type="protein sequence ID" value="MBO8191274.1"/>
    <property type="molecule type" value="Genomic_DNA"/>
</dbReference>
<evidence type="ECO:0000256" key="1">
    <source>
        <dbReference type="SAM" id="MobiDB-lite"/>
    </source>
</evidence>
<evidence type="ECO:0000313" key="2">
    <source>
        <dbReference type="EMBL" id="MBO8191274.1"/>
    </source>
</evidence>
<protein>
    <submittedName>
        <fullName evidence="2">Uncharacterized protein</fullName>
    </submittedName>
</protein>
<name>A0ABS3X7H5_9ACTN</name>
<reference evidence="2 3" key="1">
    <citation type="submission" date="2020-11" db="EMBL/GenBank/DDBJ databases">
        <title>Streptomyces spirodelae sp. nov., isolated from duckweed.</title>
        <authorList>
            <person name="Saimee Y."/>
            <person name="Duangmal K."/>
        </authorList>
    </citation>
    <scope>NUCLEOTIDE SEQUENCE [LARGE SCALE GENOMIC DNA]</scope>
    <source>
        <strain evidence="2 3">S16-07</strain>
    </source>
</reference>
<dbReference type="RefSeq" id="WP_209238367.1">
    <property type="nucleotide sequence ID" value="NZ_JADKMA010000019.1"/>
</dbReference>
<dbReference type="Proteomes" id="UP001519064">
    <property type="component" value="Unassembled WGS sequence"/>
</dbReference>
<proteinExistence type="predicted"/>
<gene>
    <name evidence="2" type="ORF">ITI46_06150</name>
</gene>
<feature type="region of interest" description="Disordered" evidence="1">
    <location>
        <begin position="96"/>
        <end position="117"/>
    </location>
</feature>
<sequence length="117" mass="13227">MNTIWQLLVERHESAPGGGFWTTEVIGECTGTREQAMTLLEQRARAYAPEHPWNPQRVQFYRVADGFMTVIEGLRHRRRWTCRFVLAELLYDGPPPVPLAPQPPAAPPRPAAPPGGW</sequence>